<dbReference type="GO" id="GO:0005737">
    <property type="term" value="C:cytoplasm"/>
    <property type="evidence" value="ECO:0007669"/>
    <property type="project" value="TreeGrafter"/>
</dbReference>
<evidence type="ECO:0000256" key="3">
    <source>
        <dbReference type="ARBA" id="ARBA00022112"/>
    </source>
</evidence>
<dbReference type="InterPro" id="IPR002678">
    <property type="entry name" value="DUF34/NIF3"/>
</dbReference>
<comment type="caution">
    <text evidence="6">The sequence shown here is derived from an EMBL/GenBank/DDBJ whole genome shotgun (WGS) entry which is preliminary data.</text>
</comment>
<evidence type="ECO:0000313" key="7">
    <source>
        <dbReference type="Proteomes" id="UP000578112"/>
    </source>
</evidence>
<evidence type="ECO:0000256" key="5">
    <source>
        <dbReference type="PIRSR" id="PIRSR602678-1"/>
    </source>
</evidence>
<feature type="binding site" evidence="5">
    <location>
        <position position="134"/>
    </location>
    <ligand>
        <name>a divalent metal cation</name>
        <dbReference type="ChEBI" id="CHEBI:60240"/>
        <label>1</label>
    </ligand>
</feature>
<evidence type="ECO:0000256" key="2">
    <source>
        <dbReference type="ARBA" id="ARBA00011643"/>
    </source>
</evidence>
<dbReference type="EMBL" id="JACHNH010000001">
    <property type="protein sequence ID" value="MBB4765615.1"/>
    <property type="molecule type" value="Genomic_DNA"/>
</dbReference>
<comment type="similarity">
    <text evidence="1">Belongs to the GTP cyclohydrolase I type 2/NIF3 family.</text>
</comment>
<proteinExistence type="inferred from homology"/>
<dbReference type="GO" id="GO:0046872">
    <property type="term" value="F:metal ion binding"/>
    <property type="evidence" value="ECO:0007669"/>
    <property type="project" value="UniProtKB-KW"/>
</dbReference>
<organism evidence="6 7">
    <name type="scientific">Actinoplanes digitatis</name>
    <dbReference type="NCBI Taxonomy" id="1868"/>
    <lineage>
        <taxon>Bacteria</taxon>
        <taxon>Bacillati</taxon>
        <taxon>Actinomycetota</taxon>
        <taxon>Actinomycetes</taxon>
        <taxon>Micromonosporales</taxon>
        <taxon>Micromonosporaceae</taxon>
        <taxon>Actinoplanes</taxon>
    </lineage>
</organism>
<dbReference type="Proteomes" id="UP000578112">
    <property type="component" value="Unassembled WGS sequence"/>
</dbReference>
<evidence type="ECO:0000256" key="4">
    <source>
        <dbReference type="ARBA" id="ARBA00022723"/>
    </source>
</evidence>
<sequence>MDISVKVGTAAAIVEALDGTLVDHFWPYGDGYAGHIADVAPTTSDMLVDQVRGLFGVDIVEVEGTLREDVTRIAVVGGIGDHVDEMAAAEKLGAQVYLTGELHVRIEGDYGRRKFAEVESFAAATRMTLVGVSHAASEHLVMETQLARWFAETFDITLRPIRETDWWR</sequence>
<keyword evidence="7" id="KW-1185">Reference proteome</keyword>
<dbReference type="Gene3D" id="3.40.1390.30">
    <property type="entry name" value="NIF3 (NGG1p interacting factor 3)-like"/>
    <property type="match status" value="1"/>
</dbReference>
<evidence type="ECO:0000256" key="1">
    <source>
        <dbReference type="ARBA" id="ARBA00006964"/>
    </source>
</evidence>
<dbReference type="InterPro" id="IPR036069">
    <property type="entry name" value="DUF34/NIF3_sf"/>
</dbReference>
<evidence type="ECO:0000313" key="6">
    <source>
        <dbReference type="EMBL" id="MBB4765615.1"/>
    </source>
</evidence>
<accession>A0A7W7I394</accession>
<keyword evidence="6" id="KW-0378">Hydrolase</keyword>
<dbReference type="PANTHER" id="PTHR13799">
    <property type="entry name" value="NGG1 INTERACTING FACTOR 3"/>
    <property type="match status" value="1"/>
</dbReference>
<comment type="subunit">
    <text evidence="2">Homohexamer.</text>
</comment>
<dbReference type="Pfam" id="PF01784">
    <property type="entry name" value="DUF34_NIF3"/>
    <property type="match status" value="1"/>
</dbReference>
<dbReference type="SUPFAM" id="SSF102705">
    <property type="entry name" value="NIF3 (NGG1p interacting factor 3)-like"/>
    <property type="match status" value="1"/>
</dbReference>
<dbReference type="AlphaFoldDB" id="A0A7W7I394"/>
<dbReference type="GO" id="GO:0016787">
    <property type="term" value="F:hydrolase activity"/>
    <property type="evidence" value="ECO:0007669"/>
    <property type="project" value="UniProtKB-KW"/>
</dbReference>
<feature type="binding site" evidence="5">
    <location>
        <position position="138"/>
    </location>
    <ligand>
        <name>a divalent metal cation</name>
        <dbReference type="ChEBI" id="CHEBI:60240"/>
        <label>1</label>
    </ligand>
</feature>
<dbReference type="PANTHER" id="PTHR13799:SF14">
    <property type="entry name" value="GTP CYCLOHYDROLASE 1 TYPE 2 HOMOLOG"/>
    <property type="match status" value="1"/>
</dbReference>
<name>A0A7W7I394_9ACTN</name>
<gene>
    <name evidence="6" type="ORF">BJ971_006171</name>
</gene>
<reference evidence="6 7" key="1">
    <citation type="submission" date="2020-08" db="EMBL/GenBank/DDBJ databases">
        <title>Sequencing the genomes of 1000 actinobacteria strains.</title>
        <authorList>
            <person name="Klenk H.-P."/>
        </authorList>
    </citation>
    <scope>NUCLEOTIDE SEQUENCE [LARGE SCALE GENOMIC DNA]</scope>
    <source>
        <strain evidence="6 7">DSM 43149</strain>
    </source>
</reference>
<keyword evidence="4 5" id="KW-0479">Metal-binding</keyword>
<protein>
    <recommendedName>
        <fullName evidence="3">GTP cyclohydrolase 1 type 2 homolog</fullName>
    </recommendedName>
</protein>